<evidence type="ECO:0000256" key="1">
    <source>
        <dbReference type="ARBA" id="ARBA00012513"/>
    </source>
</evidence>
<proteinExistence type="predicted"/>
<sequence length="431" mass="49849">MGTNILKAFIRPSANLTLPLRHFYYSRLISQLVYQHRKMATAPLSQPREFPTSGFVVLDSSKDFEEETLPGYLKERYYPVHIGEVFRSRYQVMTKLGFGSSSTVWLCQDLHDGQFLVLKVHVHTVRQPSEVQISNHLKMAHNARGVERYIRLVLDSFEVSGPYGTHSCIIYEPAGIDIRDYIHCLEGDTLTEELLRPALRFILIALTYLHQSQVIHTDVQPNNILLGIEDKAVLAYMEEDEITNPAPRKLLDDRTIYATRAMPLTNGEPILADLGEARLAEERQTGLIMPDVYRAPEVMLDMEWDNKVDIWAIGQTAWTLFEQGHLFRSQNLDTQSGQARRFAEMVSLLGPPPVEFLRRSKQSLKFWDKEGNWKNMESIPQQSLQSRESRLEGNSQRLFLKFLRKTLCWLPEERPTAEQLLLDQWLRGEDY</sequence>
<gene>
    <name evidence="11" type="ORF">AOCH_000017</name>
</gene>
<feature type="binding site" evidence="9">
    <location>
        <position position="119"/>
    </location>
    <ligand>
        <name>ATP</name>
        <dbReference type="ChEBI" id="CHEBI:30616"/>
    </ligand>
</feature>
<dbReference type="GO" id="GO:0050684">
    <property type="term" value="P:regulation of mRNA processing"/>
    <property type="evidence" value="ECO:0007669"/>
    <property type="project" value="TreeGrafter"/>
</dbReference>
<evidence type="ECO:0000256" key="8">
    <source>
        <dbReference type="ARBA" id="ARBA00048679"/>
    </source>
</evidence>
<dbReference type="GO" id="GO:0000245">
    <property type="term" value="P:spliceosomal complex assembly"/>
    <property type="evidence" value="ECO:0007669"/>
    <property type="project" value="TreeGrafter"/>
</dbReference>
<dbReference type="PROSITE" id="PS50011">
    <property type="entry name" value="PROTEIN_KINASE_DOM"/>
    <property type="match status" value="1"/>
</dbReference>
<evidence type="ECO:0000256" key="4">
    <source>
        <dbReference type="ARBA" id="ARBA00022741"/>
    </source>
</evidence>
<evidence type="ECO:0000256" key="3">
    <source>
        <dbReference type="ARBA" id="ARBA00022679"/>
    </source>
</evidence>
<keyword evidence="3" id="KW-0808">Transferase</keyword>
<protein>
    <recommendedName>
        <fullName evidence="1">non-specific serine/threonine protein kinase</fullName>
        <ecNumber evidence="1">2.7.11.1</ecNumber>
    </recommendedName>
</protein>
<comment type="catalytic activity">
    <reaction evidence="7">
        <text>L-threonyl-[protein] + ATP = O-phospho-L-threonyl-[protein] + ADP + H(+)</text>
        <dbReference type="Rhea" id="RHEA:46608"/>
        <dbReference type="Rhea" id="RHEA-COMP:11060"/>
        <dbReference type="Rhea" id="RHEA-COMP:11605"/>
        <dbReference type="ChEBI" id="CHEBI:15378"/>
        <dbReference type="ChEBI" id="CHEBI:30013"/>
        <dbReference type="ChEBI" id="CHEBI:30616"/>
        <dbReference type="ChEBI" id="CHEBI:61977"/>
        <dbReference type="ChEBI" id="CHEBI:456216"/>
        <dbReference type="EC" id="2.7.11.1"/>
    </reaction>
</comment>
<dbReference type="AlphaFoldDB" id="A0A0F8WL82"/>
<dbReference type="SMART" id="SM00220">
    <property type="entry name" value="S_TKc"/>
    <property type="match status" value="1"/>
</dbReference>
<keyword evidence="4 9" id="KW-0547">Nucleotide-binding</keyword>
<accession>A0A0F8WL82</accession>
<dbReference type="EMBL" id="JYKN01003537">
    <property type="protein sequence ID" value="KKK12082.1"/>
    <property type="molecule type" value="Genomic_DNA"/>
</dbReference>
<dbReference type="GO" id="GO:0004674">
    <property type="term" value="F:protein serine/threonine kinase activity"/>
    <property type="evidence" value="ECO:0007669"/>
    <property type="project" value="UniProtKB-KW"/>
</dbReference>
<keyword evidence="2" id="KW-0723">Serine/threonine-protein kinase</keyword>
<dbReference type="Gene3D" id="3.30.200.20">
    <property type="entry name" value="Phosphorylase Kinase, domain 1"/>
    <property type="match status" value="1"/>
</dbReference>
<dbReference type="VEuPathDB" id="FungiDB:P175DRAFT_0504826"/>
<reference evidence="11 12" key="1">
    <citation type="submission" date="2015-02" db="EMBL/GenBank/DDBJ databases">
        <title>Draft Genome Sequences of Two Closely-Related Aflatoxigenic Aspergillus Species Obtained from the Cote d'Ivoire.</title>
        <authorList>
            <person name="Moore G.G."/>
            <person name="Beltz S.B."/>
            <person name="Mack B.M."/>
        </authorList>
    </citation>
    <scope>NUCLEOTIDE SEQUENCE [LARGE SCALE GENOMIC DNA]</scope>
    <source>
        <strain evidence="11 12">SRRC1432</strain>
    </source>
</reference>
<evidence type="ECO:0000256" key="5">
    <source>
        <dbReference type="ARBA" id="ARBA00022777"/>
    </source>
</evidence>
<dbReference type="PANTHER" id="PTHR47634:SF9">
    <property type="entry name" value="PROTEIN KINASE DOMAIN-CONTAINING PROTEIN-RELATED"/>
    <property type="match status" value="1"/>
</dbReference>
<comment type="caution">
    <text evidence="11">The sequence shown here is derived from an EMBL/GenBank/DDBJ whole genome shotgun (WGS) entry which is preliminary data.</text>
</comment>
<keyword evidence="12" id="KW-1185">Reference proteome</keyword>
<keyword evidence="5" id="KW-0418">Kinase</keyword>
<dbReference type="PROSITE" id="PS00107">
    <property type="entry name" value="PROTEIN_KINASE_ATP"/>
    <property type="match status" value="1"/>
</dbReference>
<dbReference type="InterPro" id="IPR011009">
    <property type="entry name" value="Kinase-like_dom_sf"/>
</dbReference>
<evidence type="ECO:0000256" key="6">
    <source>
        <dbReference type="ARBA" id="ARBA00022840"/>
    </source>
</evidence>
<name>A0A0F8WL82_9EURO</name>
<dbReference type="Gene3D" id="1.10.510.10">
    <property type="entry name" value="Transferase(Phosphotransferase) domain 1"/>
    <property type="match status" value="1"/>
</dbReference>
<dbReference type="PANTHER" id="PTHR47634">
    <property type="entry name" value="PROTEIN KINASE DOMAIN-CONTAINING PROTEIN-RELATED"/>
    <property type="match status" value="1"/>
</dbReference>
<dbReference type="OrthoDB" id="5979581at2759"/>
<evidence type="ECO:0000256" key="2">
    <source>
        <dbReference type="ARBA" id="ARBA00022527"/>
    </source>
</evidence>
<dbReference type="InterPro" id="IPR000719">
    <property type="entry name" value="Prot_kinase_dom"/>
</dbReference>
<dbReference type="InterPro" id="IPR017441">
    <property type="entry name" value="Protein_kinase_ATP_BS"/>
</dbReference>
<evidence type="ECO:0000313" key="11">
    <source>
        <dbReference type="EMBL" id="KKK12082.1"/>
    </source>
</evidence>
<comment type="catalytic activity">
    <reaction evidence="8">
        <text>L-seryl-[protein] + ATP = O-phospho-L-seryl-[protein] + ADP + H(+)</text>
        <dbReference type="Rhea" id="RHEA:17989"/>
        <dbReference type="Rhea" id="RHEA-COMP:9863"/>
        <dbReference type="Rhea" id="RHEA-COMP:11604"/>
        <dbReference type="ChEBI" id="CHEBI:15378"/>
        <dbReference type="ChEBI" id="CHEBI:29999"/>
        <dbReference type="ChEBI" id="CHEBI:30616"/>
        <dbReference type="ChEBI" id="CHEBI:83421"/>
        <dbReference type="ChEBI" id="CHEBI:456216"/>
        <dbReference type="EC" id="2.7.11.1"/>
    </reaction>
</comment>
<dbReference type="InterPro" id="IPR051334">
    <property type="entry name" value="SRPK"/>
</dbReference>
<dbReference type="GO" id="GO:0005524">
    <property type="term" value="F:ATP binding"/>
    <property type="evidence" value="ECO:0007669"/>
    <property type="project" value="UniProtKB-UniRule"/>
</dbReference>
<dbReference type="Proteomes" id="UP000034947">
    <property type="component" value="Unassembled WGS sequence"/>
</dbReference>
<evidence type="ECO:0000256" key="7">
    <source>
        <dbReference type="ARBA" id="ARBA00047899"/>
    </source>
</evidence>
<keyword evidence="6 9" id="KW-0067">ATP-binding</keyword>
<evidence type="ECO:0000256" key="9">
    <source>
        <dbReference type="PROSITE-ProRule" id="PRU10141"/>
    </source>
</evidence>
<evidence type="ECO:0000313" key="12">
    <source>
        <dbReference type="Proteomes" id="UP000034947"/>
    </source>
</evidence>
<organism evidence="11 12">
    <name type="scientific">Aspergillus ochraceoroseus</name>
    <dbReference type="NCBI Taxonomy" id="138278"/>
    <lineage>
        <taxon>Eukaryota</taxon>
        <taxon>Fungi</taxon>
        <taxon>Dikarya</taxon>
        <taxon>Ascomycota</taxon>
        <taxon>Pezizomycotina</taxon>
        <taxon>Eurotiomycetes</taxon>
        <taxon>Eurotiomycetidae</taxon>
        <taxon>Eurotiales</taxon>
        <taxon>Aspergillaceae</taxon>
        <taxon>Aspergillus</taxon>
        <taxon>Aspergillus subgen. Nidulantes</taxon>
    </lineage>
</organism>
<evidence type="ECO:0000259" key="10">
    <source>
        <dbReference type="PROSITE" id="PS50011"/>
    </source>
</evidence>
<dbReference type="EC" id="2.7.11.1" evidence="1"/>
<feature type="domain" description="Protein kinase" evidence="10">
    <location>
        <begin position="90"/>
        <end position="426"/>
    </location>
</feature>
<dbReference type="SUPFAM" id="SSF56112">
    <property type="entry name" value="Protein kinase-like (PK-like)"/>
    <property type="match status" value="1"/>
</dbReference>
<dbReference type="Pfam" id="PF00069">
    <property type="entry name" value="Pkinase"/>
    <property type="match status" value="1"/>
</dbReference>